<sequence length="97" mass="11735">MKTRYFLVHNWASFPPFHTMNTQLTGLEGRLLWWHIDMPYVKLMPRGRVMKMKEMMGGEVCGAKHLQIMNQTYSKGDRLEEPKGQYRNVIWWKVERY</sequence>
<name>A0AAV4R6A6_CAEEX</name>
<protein>
    <submittedName>
        <fullName evidence="1">Uncharacterized protein</fullName>
    </submittedName>
</protein>
<proteinExistence type="predicted"/>
<organism evidence="1 2">
    <name type="scientific">Caerostris extrusa</name>
    <name type="common">Bark spider</name>
    <name type="synonym">Caerostris bankana</name>
    <dbReference type="NCBI Taxonomy" id="172846"/>
    <lineage>
        <taxon>Eukaryota</taxon>
        <taxon>Metazoa</taxon>
        <taxon>Ecdysozoa</taxon>
        <taxon>Arthropoda</taxon>
        <taxon>Chelicerata</taxon>
        <taxon>Arachnida</taxon>
        <taxon>Araneae</taxon>
        <taxon>Araneomorphae</taxon>
        <taxon>Entelegynae</taxon>
        <taxon>Araneoidea</taxon>
        <taxon>Araneidae</taxon>
        <taxon>Caerostris</taxon>
    </lineage>
</organism>
<keyword evidence="2" id="KW-1185">Reference proteome</keyword>
<dbReference type="EMBL" id="BPLR01007446">
    <property type="protein sequence ID" value="GIY16990.1"/>
    <property type="molecule type" value="Genomic_DNA"/>
</dbReference>
<gene>
    <name evidence="1" type="ORF">CEXT_801801</name>
</gene>
<accession>A0AAV4R6A6</accession>
<comment type="caution">
    <text evidence="1">The sequence shown here is derived from an EMBL/GenBank/DDBJ whole genome shotgun (WGS) entry which is preliminary data.</text>
</comment>
<reference evidence="1 2" key="1">
    <citation type="submission" date="2021-06" db="EMBL/GenBank/DDBJ databases">
        <title>Caerostris extrusa draft genome.</title>
        <authorList>
            <person name="Kono N."/>
            <person name="Arakawa K."/>
        </authorList>
    </citation>
    <scope>NUCLEOTIDE SEQUENCE [LARGE SCALE GENOMIC DNA]</scope>
</reference>
<evidence type="ECO:0000313" key="2">
    <source>
        <dbReference type="Proteomes" id="UP001054945"/>
    </source>
</evidence>
<dbReference type="Proteomes" id="UP001054945">
    <property type="component" value="Unassembled WGS sequence"/>
</dbReference>
<dbReference type="AlphaFoldDB" id="A0AAV4R6A6"/>
<evidence type="ECO:0000313" key="1">
    <source>
        <dbReference type="EMBL" id="GIY16990.1"/>
    </source>
</evidence>